<dbReference type="Proteomes" id="UP000541347">
    <property type="component" value="Unassembled WGS sequence"/>
</dbReference>
<dbReference type="InterPro" id="IPR018511">
    <property type="entry name" value="Hemolysin-typ_Ca-bd_CS"/>
</dbReference>
<proteinExistence type="predicted"/>
<dbReference type="Gene3D" id="1.10.3130.20">
    <property type="entry name" value="Phycobilisome linker domain"/>
    <property type="match status" value="1"/>
</dbReference>
<dbReference type="EMBL" id="JAABLP010000001">
    <property type="protein sequence ID" value="NBN62844.1"/>
    <property type="molecule type" value="Genomic_DNA"/>
</dbReference>
<dbReference type="SUPFAM" id="SSF63825">
    <property type="entry name" value="YWTD domain"/>
    <property type="match status" value="1"/>
</dbReference>
<comment type="caution">
    <text evidence="2">The sequence shown here is derived from an EMBL/GenBank/DDBJ whole genome shotgun (WGS) entry which is preliminary data.</text>
</comment>
<dbReference type="InterPro" id="IPR011049">
    <property type="entry name" value="Serralysin-like_metalloprot_C"/>
</dbReference>
<dbReference type="InterPro" id="IPR038255">
    <property type="entry name" value="PBS_linker_sf"/>
</dbReference>
<gene>
    <name evidence="2" type="ORF">GWI71_04040</name>
</gene>
<evidence type="ECO:0000313" key="2">
    <source>
        <dbReference type="EMBL" id="NBN62844.1"/>
    </source>
</evidence>
<reference evidence="2 3" key="1">
    <citation type="submission" date="2020-01" db="EMBL/GenBank/DDBJ databases">
        <authorList>
            <person name="Peng S.Y."/>
            <person name="Li J."/>
            <person name="Wang M."/>
            <person name="Wang L."/>
            <person name="Wang C.Q."/>
            <person name="Wang J.R."/>
        </authorList>
    </citation>
    <scope>NUCLEOTIDE SEQUENCE [LARGE SCALE GENOMIC DNA]</scope>
    <source>
        <strain evidence="2 3">XCT-34</strain>
    </source>
</reference>
<dbReference type="PROSITE" id="PS00330">
    <property type="entry name" value="HEMOLYSIN_CALCIUM"/>
    <property type="match status" value="1"/>
</dbReference>
<sequence length="428" mass="45145">MPTVYFSDSNSVLWRHESGATAPVRIGKMSSAMTDLAVAPDGTLYGIDIFALYRISTSDATTTRIALHNVPSANALVIDPLGVAYAASSVMEILYQTNLETGARTLIGKIGKNAAGDLAFHKGELLMSADTDDIYVINPATGAATLKLRTNIDDIWGMDSDGETLFAYAGNDVYALKSGATAFEKIADFEVNGVGKIMGAASTGYGNSGAVQRGSNGAEAFVGTAKDDYQFGLGGNDDLNGAGGNDLLNGGSGFDKAIYASNRADVVVDNKGSGKFTVSTKIEGLDTLQDIERITLNDGTLALDLDGAAGQTYRLYQAAFKRTPDQVGLAHNVKLMDQGLSIFDMANAFIASQEFRNTYGESVSNTQFISLLYQNVLNRAPDAAGLSGWLSRMDSGTTRKEVLFGFSESGENKALVGQAIEDGIWLGA</sequence>
<dbReference type="RefSeq" id="WP_161674141.1">
    <property type="nucleotide sequence ID" value="NZ_JAABLP010000001.1"/>
</dbReference>
<dbReference type="InterPro" id="IPR025282">
    <property type="entry name" value="DUF4214"/>
</dbReference>
<evidence type="ECO:0000313" key="3">
    <source>
        <dbReference type="Proteomes" id="UP000541347"/>
    </source>
</evidence>
<feature type="domain" description="DUF4214" evidence="1">
    <location>
        <begin position="346"/>
        <end position="415"/>
    </location>
</feature>
<organism evidence="2 3">
    <name type="scientific">Pannonibacter tanglangensis</name>
    <dbReference type="NCBI Taxonomy" id="2750084"/>
    <lineage>
        <taxon>Bacteria</taxon>
        <taxon>Pseudomonadati</taxon>
        <taxon>Pseudomonadota</taxon>
        <taxon>Alphaproteobacteria</taxon>
        <taxon>Hyphomicrobiales</taxon>
        <taxon>Stappiaceae</taxon>
        <taxon>Pannonibacter</taxon>
    </lineage>
</organism>
<dbReference type="Gene3D" id="2.115.10.10">
    <property type="entry name" value="Tachylectin 2"/>
    <property type="match status" value="1"/>
</dbReference>
<evidence type="ECO:0000259" key="1">
    <source>
        <dbReference type="Pfam" id="PF13946"/>
    </source>
</evidence>
<accession>A0ABW9ZEJ1</accession>
<dbReference type="SUPFAM" id="SSF51120">
    <property type="entry name" value="beta-Roll"/>
    <property type="match status" value="1"/>
</dbReference>
<keyword evidence="3" id="KW-1185">Reference proteome</keyword>
<name>A0ABW9ZEJ1_9HYPH</name>
<dbReference type="Pfam" id="PF13946">
    <property type="entry name" value="DUF4214"/>
    <property type="match status" value="1"/>
</dbReference>
<protein>
    <submittedName>
        <fullName evidence="2">DUF4214 domain-containing protein</fullName>
    </submittedName>
</protein>